<evidence type="ECO:0000259" key="2">
    <source>
        <dbReference type="Pfam" id="PF00669"/>
    </source>
</evidence>
<dbReference type="SUPFAM" id="SSF64518">
    <property type="entry name" value="Phase 1 flagellin"/>
    <property type="match status" value="1"/>
</dbReference>
<dbReference type="Gene3D" id="6.10.10.10">
    <property type="entry name" value="Flagellar export chaperone, C-terminal domain"/>
    <property type="match status" value="1"/>
</dbReference>
<evidence type="ECO:0000313" key="4">
    <source>
        <dbReference type="EMBL" id="VAX19587.1"/>
    </source>
</evidence>
<dbReference type="Pfam" id="PF00700">
    <property type="entry name" value="Flagellin_C"/>
    <property type="match status" value="1"/>
</dbReference>
<keyword evidence="4" id="KW-0969">Cilium</keyword>
<keyword evidence="1" id="KW-0975">Bacterial flagellum</keyword>
<keyword evidence="4" id="KW-0282">Flagellum</keyword>
<dbReference type="Pfam" id="PF00669">
    <property type="entry name" value="Flagellin_N"/>
    <property type="match status" value="1"/>
</dbReference>
<accession>A0A3B1CSE1</accession>
<organism evidence="4">
    <name type="scientific">hydrothermal vent metagenome</name>
    <dbReference type="NCBI Taxonomy" id="652676"/>
    <lineage>
        <taxon>unclassified sequences</taxon>
        <taxon>metagenomes</taxon>
        <taxon>ecological metagenomes</taxon>
    </lineage>
</organism>
<dbReference type="GO" id="GO:0005198">
    <property type="term" value="F:structural molecule activity"/>
    <property type="evidence" value="ECO:0007669"/>
    <property type="project" value="InterPro"/>
</dbReference>
<name>A0A3B1CSE1_9ZZZZ</name>
<dbReference type="InterPro" id="IPR001492">
    <property type="entry name" value="Flagellin"/>
</dbReference>
<protein>
    <submittedName>
        <fullName evidence="4">Flagellin protein FlaA</fullName>
    </submittedName>
</protein>
<sequence>MALNINSIFTATAQRNLMNSNNRLGENLARASSGKRINKAADDAAGLSIAMQLQADIRSADQAQRNVSDGASLTRVAEGGLSEISSLLTRGRELSIQAANGTLNDQQRSTLNQEITSIKEEVNRITGVTEFNGQKLLDGSLAAGAPEQLSIQAGIQSTPNDRLSMNVVEDSSTAALNIDTVDISTQAGAQNALASFDNAMAQVTRNRSNIGSLQNRLDHTASNLAVQRENLSAANATISDLDYAKETSAIQRNKILSQAAVSTLRQGQQGQASIIGSLLNIKG</sequence>
<dbReference type="InterPro" id="IPR046358">
    <property type="entry name" value="Flagellin_C"/>
</dbReference>
<feature type="domain" description="Flagellin N-terminal" evidence="2">
    <location>
        <begin position="9"/>
        <end position="140"/>
    </location>
</feature>
<dbReference type="InterPro" id="IPR001029">
    <property type="entry name" value="Flagellin_N"/>
</dbReference>
<keyword evidence="4" id="KW-0966">Cell projection</keyword>
<dbReference type="EMBL" id="UOGC01000091">
    <property type="protein sequence ID" value="VAX19587.1"/>
    <property type="molecule type" value="Genomic_DNA"/>
</dbReference>
<proteinExistence type="predicted"/>
<evidence type="ECO:0000259" key="3">
    <source>
        <dbReference type="Pfam" id="PF00700"/>
    </source>
</evidence>
<feature type="domain" description="Flagellin C-terminal" evidence="3">
    <location>
        <begin position="195"/>
        <end position="275"/>
    </location>
</feature>
<dbReference type="AlphaFoldDB" id="A0A3B1CSE1"/>
<gene>
    <name evidence="4" type="ORF">MNBD_NITROSPINAE01-194</name>
</gene>
<dbReference type="Gene3D" id="1.20.1330.10">
    <property type="entry name" value="f41 fragment of flagellin, N-terminal domain"/>
    <property type="match status" value="1"/>
</dbReference>
<dbReference type="InterPro" id="IPR042187">
    <property type="entry name" value="Flagellin_C_sub2"/>
</dbReference>
<dbReference type="PANTHER" id="PTHR42792:SF2">
    <property type="entry name" value="FLAGELLIN"/>
    <property type="match status" value="1"/>
</dbReference>
<dbReference type="PANTHER" id="PTHR42792">
    <property type="entry name" value="FLAGELLIN"/>
    <property type="match status" value="1"/>
</dbReference>
<dbReference type="PRINTS" id="PR00207">
    <property type="entry name" value="FLAGELLIN"/>
</dbReference>
<evidence type="ECO:0000256" key="1">
    <source>
        <dbReference type="ARBA" id="ARBA00023143"/>
    </source>
</evidence>
<dbReference type="GO" id="GO:0009288">
    <property type="term" value="C:bacterial-type flagellum"/>
    <property type="evidence" value="ECO:0007669"/>
    <property type="project" value="InterPro"/>
</dbReference>
<reference evidence="4" key="1">
    <citation type="submission" date="2018-06" db="EMBL/GenBank/DDBJ databases">
        <authorList>
            <person name="Zhirakovskaya E."/>
        </authorList>
    </citation>
    <scope>NUCLEOTIDE SEQUENCE</scope>
</reference>